<keyword evidence="3" id="KW-1185">Reference proteome</keyword>
<dbReference type="AlphaFoldDB" id="A0A7S9L3R7"/>
<sequence>MLLFAACGKEKMKEALPDGSVAIQQVAGKDTIEVNVSVDKDIPVVINLTAILLGEKSVDDHWITFGVDTTKIADYSLKYGDTPLLPSSSYLFHKPITLMPAGATVSQPAEFNIGAQTKLEQSSTYVLPLVVKAVDGDIDAAATDRVVYVVVKTSASTLIVNREEWTIKDFSSQATNLGPPGHQAFKTFDDDNLTTFWATSNVQQMPQWVTINFNKVESFKALTYYIPPKMAYPTLGGYPTSIKIETSMNGTNWVNKGVFAGKIANNMQTINLGSTTAKFLRFTCLSSVKFQNVVETIWISGITLPK</sequence>
<dbReference type="InterPro" id="IPR008979">
    <property type="entry name" value="Galactose-bd-like_sf"/>
</dbReference>
<organism evidence="2 3">
    <name type="scientific">Pedobacter endophyticus</name>
    <dbReference type="NCBI Taxonomy" id="2789740"/>
    <lineage>
        <taxon>Bacteria</taxon>
        <taxon>Pseudomonadati</taxon>
        <taxon>Bacteroidota</taxon>
        <taxon>Sphingobacteriia</taxon>
        <taxon>Sphingobacteriales</taxon>
        <taxon>Sphingobacteriaceae</taxon>
        <taxon>Pedobacter</taxon>
    </lineage>
</organism>
<dbReference type="Gene3D" id="2.60.40.1740">
    <property type="entry name" value="hypothetical protein (bacova_03559)"/>
    <property type="match status" value="1"/>
</dbReference>
<dbReference type="InterPro" id="IPR013728">
    <property type="entry name" value="BT_3987-like_N"/>
</dbReference>
<name>A0A7S9L3R7_9SPHI</name>
<dbReference type="Pfam" id="PF00754">
    <property type="entry name" value="F5_F8_type_C"/>
    <property type="match status" value="1"/>
</dbReference>
<dbReference type="Proteomes" id="UP000594759">
    <property type="component" value="Chromosome"/>
</dbReference>
<gene>
    <name evidence="2" type="ORF">IZT61_00070</name>
</gene>
<dbReference type="SUPFAM" id="SSF49785">
    <property type="entry name" value="Galactose-binding domain-like"/>
    <property type="match status" value="1"/>
</dbReference>
<dbReference type="PROSITE" id="PS50022">
    <property type="entry name" value="FA58C_3"/>
    <property type="match status" value="1"/>
</dbReference>
<dbReference type="EMBL" id="CP064939">
    <property type="protein sequence ID" value="QPH41734.1"/>
    <property type="molecule type" value="Genomic_DNA"/>
</dbReference>
<feature type="domain" description="F5/8 type C" evidence="1">
    <location>
        <begin position="155"/>
        <end position="302"/>
    </location>
</feature>
<dbReference type="InterPro" id="IPR000421">
    <property type="entry name" value="FA58C"/>
</dbReference>
<protein>
    <submittedName>
        <fullName evidence="2">Discoidin domain-containing protein</fullName>
    </submittedName>
</protein>
<accession>A0A7S9L3R7</accession>
<evidence type="ECO:0000259" key="1">
    <source>
        <dbReference type="PROSITE" id="PS50022"/>
    </source>
</evidence>
<evidence type="ECO:0000313" key="3">
    <source>
        <dbReference type="Proteomes" id="UP000594759"/>
    </source>
</evidence>
<proteinExistence type="predicted"/>
<evidence type="ECO:0000313" key="2">
    <source>
        <dbReference type="EMBL" id="QPH41734.1"/>
    </source>
</evidence>
<dbReference type="KEGG" id="pex:IZT61_00070"/>
<dbReference type="Pfam" id="PF08522">
    <property type="entry name" value="BT_3987-like_N"/>
    <property type="match status" value="1"/>
</dbReference>
<reference evidence="2 3" key="1">
    <citation type="submission" date="2020-11" db="EMBL/GenBank/DDBJ databases">
        <title>Pedobacter endophytica, an endophytic bacteria isolated form Carex pumila.</title>
        <authorList>
            <person name="Peng Y."/>
            <person name="Jiang L."/>
            <person name="Lee J."/>
        </authorList>
    </citation>
    <scope>NUCLEOTIDE SEQUENCE [LARGE SCALE GENOMIC DNA]</scope>
    <source>
        <strain evidence="2 3">JBR3-12</strain>
    </source>
</reference>
<dbReference type="Gene3D" id="2.60.120.260">
    <property type="entry name" value="Galactose-binding domain-like"/>
    <property type="match status" value="1"/>
</dbReference>